<organism evidence="2 3">
    <name type="scientific">Punica granatum</name>
    <name type="common">Pomegranate</name>
    <dbReference type="NCBI Taxonomy" id="22663"/>
    <lineage>
        <taxon>Eukaryota</taxon>
        <taxon>Viridiplantae</taxon>
        <taxon>Streptophyta</taxon>
        <taxon>Embryophyta</taxon>
        <taxon>Tracheophyta</taxon>
        <taxon>Spermatophyta</taxon>
        <taxon>Magnoliopsida</taxon>
        <taxon>eudicotyledons</taxon>
        <taxon>Gunneridae</taxon>
        <taxon>Pentapetalae</taxon>
        <taxon>rosids</taxon>
        <taxon>malvids</taxon>
        <taxon>Myrtales</taxon>
        <taxon>Lythraceae</taxon>
        <taxon>Punica</taxon>
    </lineage>
</organism>
<dbReference type="AlphaFoldDB" id="A0A2I0L8X7"/>
<protein>
    <submittedName>
        <fullName evidence="2">Uncharacterized protein</fullName>
    </submittedName>
</protein>
<sequence>MSLGPAEVPIPGDGDGVVSSIACAIFSPRQCCYWAIESKGSTSGFAGLQTEELELTEEEGTKEGEDGESGDRLWDVRRRLPILVNHGPCPRLDRSPSGREEGKVGEGSRDKKSPRTAAAGAGQAKGIACVISCAYFPCRGPSCRNETLSMYSFP</sequence>
<gene>
    <name evidence="2" type="ORF">CRG98_002596</name>
</gene>
<name>A0A2I0L8X7_PUNGR</name>
<dbReference type="Proteomes" id="UP000233551">
    <property type="component" value="Unassembled WGS sequence"/>
</dbReference>
<dbReference type="EMBL" id="PGOL01000105">
    <property type="protein sequence ID" value="PKI77093.1"/>
    <property type="molecule type" value="Genomic_DNA"/>
</dbReference>
<keyword evidence="3" id="KW-1185">Reference proteome</keyword>
<feature type="region of interest" description="Disordered" evidence="1">
    <location>
        <begin position="46"/>
        <end position="73"/>
    </location>
</feature>
<comment type="caution">
    <text evidence="2">The sequence shown here is derived from an EMBL/GenBank/DDBJ whole genome shotgun (WGS) entry which is preliminary data.</text>
</comment>
<proteinExistence type="predicted"/>
<accession>A0A2I0L8X7</accession>
<feature type="compositionally biased region" description="Basic and acidic residues" evidence="1">
    <location>
        <begin position="59"/>
        <end position="73"/>
    </location>
</feature>
<evidence type="ECO:0000313" key="3">
    <source>
        <dbReference type="Proteomes" id="UP000233551"/>
    </source>
</evidence>
<feature type="compositionally biased region" description="Basic and acidic residues" evidence="1">
    <location>
        <begin position="91"/>
        <end position="113"/>
    </location>
</feature>
<reference evidence="2 3" key="1">
    <citation type="submission" date="2017-11" db="EMBL/GenBank/DDBJ databases">
        <title>De-novo sequencing of pomegranate (Punica granatum L.) genome.</title>
        <authorList>
            <person name="Akparov Z."/>
            <person name="Amiraslanov A."/>
            <person name="Hajiyeva S."/>
            <person name="Abbasov M."/>
            <person name="Kaur K."/>
            <person name="Hamwieh A."/>
            <person name="Solovyev V."/>
            <person name="Salamov A."/>
            <person name="Braich B."/>
            <person name="Kosarev P."/>
            <person name="Mahmoud A."/>
            <person name="Hajiyev E."/>
            <person name="Babayeva S."/>
            <person name="Izzatullayeva V."/>
            <person name="Mammadov A."/>
            <person name="Mammadov A."/>
            <person name="Sharifova S."/>
            <person name="Ojaghi J."/>
            <person name="Eynullazada K."/>
            <person name="Bayramov B."/>
            <person name="Abdulazimova A."/>
            <person name="Shahmuradov I."/>
        </authorList>
    </citation>
    <scope>NUCLEOTIDE SEQUENCE [LARGE SCALE GENOMIC DNA]</scope>
    <source>
        <strain evidence="3">cv. AG2017</strain>
        <tissue evidence="2">Leaf</tissue>
    </source>
</reference>
<evidence type="ECO:0000313" key="2">
    <source>
        <dbReference type="EMBL" id="PKI77093.1"/>
    </source>
</evidence>
<evidence type="ECO:0000256" key="1">
    <source>
        <dbReference type="SAM" id="MobiDB-lite"/>
    </source>
</evidence>
<feature type="region of interest" description="Disordered" evidence="1">
    <location>
        <begin position="85"/>
        <end position="123"/>
    </location>
</feature>